<accession>A0ABU2HHG2</accession>
<proteinExistence type="predicted"/>
<gene>
    <name evidence="1" type="ORF">RKA07_10435</name>
</gene>
<dbReference type="Proteomes" id="UP001267407">
    <property type="component" value="Unassembled WGS sequence"/>
</dbReference>
<protein>
    <submittedName>
        <fullName evidence="1">Uncharacterized protein</fullName>
    </submittedName>
</protein>
<sequence>MNLSPIDATLNVIECLERKQELSEDLVIWLLSGLQRYRSGYDKTLDDALGLSVGPGRAHERLPAVWRKRERNRLIREIATRLKSEVNKTLAAQIIAYAMNTAVPNVDERETTILLCKLRVICINQKGDSTLALGWKRTLEIMNGDGCY</sequence>
<dbReference type="EMBL" id="JAVMBO010000014">
    <property type="protein sequence ID" value="MDS1310504.1"/>
    <property type="molecule type" value="Genomic_DNA"/>
</dbReference>
<comment type="caution">
    <text evidence="1">The sequence shown here is derived from an EMBL/GenBank/DDBJ whole genome shotgun (WGS) entry which is preliminary data.</text>
</comment>
<reference evidence="1" key="1">
    <citation type="submission" date="2023-09" db="EMBL/GenBank/DDBJ databases">
        <title>Marinobacter sediminicola sp. nov. and Marinobacter maritimum sp. nov., isolated from marine sediment.</title>
        <authorList>
            <person name="An J."/>
        </authorList>
    </citation>
    <scope>NUCLEOTIDE SEQUENCE</scope>
    <source>
        <strain evidence="1">F60267</strain>
    </source>
</reference>
<name>A0ABU2HHG2_9GAMM</name>
<keyword evidence="2" id="KW-1185">Reference proteome</keyword>
<evidence type="ECO:0000313" key="1">
    <source>
        <dbReference type="EMBL" id="MDS1310504.1"/>
    </source>
</evidence>
<organism evidence="1 2">
    <name type="scientific">Marinobacter xiaoshiensis</name>
    <dbReference type="NCBI Taxonomy" id="3073652"/>
    <lineage>
        <taxon>Bacteria</taxon>
        <taxon>Pseudomonadati</taxon>
        <taxon>Pseudomonadota</taxon>
        <taxon>Gammaproteobacteria</taxon>
        <taxon>Pseudomonadales</taxon>
        <taxon>Marinobacteraceae</taxon>
        <taxon>Marinobacter</taxon>
    </lineage>
</organism>
<dbReference type="RefSeq" id="WP_310966289.1">
    <property type="nucleotide sequence ID" value="NZ_JAVMBO010000014.1"/>
</dbReference>
<evidence type="ECO:0000313" key="2">
    <source>
        <dbReference type="Proteomes" id="UP001267407"/>
    </source>
</evidence>